<dbReference type="Pfam" id="PF02615">
    <property type="entry name" value="Ldh_2"/>
    <property type="match status" value="1"/>
</dbReference>
<dbReference type="PANTHER" id="PTHR11091:SF0">
    <property type="entry name" value="MALATE DEHYDROGENASE"/>
    <property type="match status" value="1"/>
</dbReference>
<comment type="similarity">
    <text evidence="1">Belongs to the LDH2/MDH2 oxidoreductase family.</text>
</comment>
<protein>
    <submittedName>
        <fullName evidence="3 4">Sulfolactate dehydrogenase</fullName>
        <ecNumber evidence="4">1.1.1.338</ecNumber>
    </submittedName>
</protein>
<dbReference type="InterPro" id="IPR043144">
    <property type="entry name" value="Mal/L-sulf/L-lact_DH-like_ah"/>
</dbReference>
<evidence type="ECO:0000313" key="3">
    <source>
        <dbReference type="EMBL" id="GLI23742.1"/>
    </source>
</evidence>
<keyword evidence="6" id="KW-1185">Reference proteome</keyword>
<dbReference type="PANTHER" id="PTHR11091">
    <property type="entry name" value="OXIDOREDUCTASE-RELATED"/>
    <property type="match status" value="1"/>
</dbReference>
<dbReference type="Proteomes" id="UP001245370">
    <property type="component" value="Unassembled WGS sequence"/>
</dbReference>
<evidence type="ECO:0000313" key="6">
    <source>
        <dbReference type="Proteomes" id="UP001245370"/>
    </source>
</evidence>
<sequence>MSEQLSLHAARALARSVLIAAGAGRTAADATAEALVAADADGIASHGLSRLPAYTDQIRSGKVKGQAEPALEWTSVSTLRVDAREGLAFPAIAAGLDAAAVRIAESGIVAVSVFASHHAGVMGHHVEQMAERGLAALAFSNSPQAIAPWGGQAGVFGTNPIAFATPRKDAAPLVIDASLSKVARGKIMVAAQRGNPIPDDWALDAQGNPTTDPKAALVGTMLPIGDAKGAALVLMVEILAAALTGGQFGFEAASFFTAEGPSPAIGHLFLVMDPVRLGGPDYLVRLELLLGAILGQDGTRLPGERRLKARAVSEAEGITIPADLLEDLQRRSAA</sequence>
<dbReference type="Proteomes" id="UP001144397">
    <property type="component" value="Unassembled WGS sequence"/>
</dbReference>
<evidence type="ECO:0000256" key="1">
    <source>
        <dbReference type="ARBA" id="ARBA00006056"/>
    </source>
</evidence>
<gene>
    <name evidence="4" type="ORF">GGQ86_003525</name>
    <name evidence="3" type="ORF">XFLAVUS301_34160</name>
</gene>
<reference evidence="3" key="1">
    <citation type="submission" date="2022-12" db="EMBL/GenBank/DDBJ databases">
        <title>Reference genome sequencing for broad-spectrum identification of bacterial and archaeal isolates by mass spectrometry.</title>
        <authorList>
            <person name="Sekiguchi Y."/>
            <person name="Tourlousse D.M."/>
        </authorList>
    </citation>
    <scope>NUCLEOTIDE SEQUENCE</scope>
    <source>
        <strain evidence="3">301</strain>
    </source>
</reference>
<reference evidence="4 6" key="2">
    <citation type="submission" date="2023-07" db="EMBL/GenBank/DDBJ databases">
        <title>Genomic Encyclopedia of Type Strains, Phase IV (KMG-IV): sequencing the most valuable type-strain genomes for metagenomic binning, comparative biology and taxonomic classification.</title>
        <authorList>
            <person name="Goeker M."/>
        </authorList>
    </citation>
    <scope>NUCLEOTIDE SEQUENCE [LARGE SCALE GENOMIC DNA]</scope>
    <source>
        <strain evidence="4 6">DSM 338</strain>
    </source>
</reference>
<dbReference type="GO" id="GO:0016491">
    <property type="term" value="F:oxidoreductase activity"/>
    <property type="evidence" value="ECO:0007669"/>
    <property type="project" value="UniProtKB-KW"/>
</dbReference>
<dbReference type="Gene3D" id="3.30.1370.60">
    <property type="entry name" value="Hypothetical oxidoreductase yiak, domain 2"/>
    <property type="match status" value="1"/>
</dbReference>
<proteinExistence type="inferred from homology"/>
<dbReference type="RefSeq" id="WP_281808592.1">
    <property type="nucleotide sequence ID" value="NZ_BSDO01000005.1"/>
</dbReference>
<dbReference type="EC" id="1.1.1.338" evidence="4"/>
<accession>A0A9W6CPH6</accession>
<dbReference type="InterPro" id="IPR043143">
    <property type="entry name" value="Mal/L-sulf/L-lact_DH-like_NADP"/>
</dbReference>
<dbReference type="SUPFAM" id="SSF89733">
    <property type="entry name" value="L-sulfolactate dehydrogenase-like"/>
    <property type="match status" value="1"/>
</dbReference>
<dbReference type="InterPro" id="IPR003767">
    <property type="entry name" value="Malate/L-lactate_DH-like"/>
</dbReference>
<comment type="caution">
    <text evidence="3">The sequence shown here is derived from an EMBL/GenBank/DDBJ whole genome shotgun (WGS) entry which is preliminary data.</text>
</comment>
<keyword evidence="2 4" id="KW-0560">Oxidoreductase</keyword>
<dbReference type="InterPro" id="IPR036111">
    <property type="entry name" value="Mal/L-sulfo/L-lacto_DH-like_sf"/>
</dbReference>
<evidence type="ECO:0000313" key="5">
    <source>
        <dbReference type="Proteomes" id="UP001144397"/>
    </source>
</evidence>
<dbReference type="AlphaFoldDB" id="A0A9W6CPH6"/>
<dbReference type="Gene3D" id="1.10.1530.10">
    <property type="match status" value="1"/>
</dbReference>
<dbReference type="EMBL" id="BSDO01000005">
    <property type="protein sequence ID" value="GLI23742.1"/>
    <property type="molecule type" value="Genomic_DNA"/>
</dbReference>
<evidence type="ECO:0000313" key="4">
    <source>
        <dbReference type="EMBL" id="MDR6335035.1"/>
    </source>
</evidence>
<evidence type="ECO:0000256" key="2">
    <source>
        <dbReference type="ARBA" id="ARBA00023002"/>
    </source>
</evidence>
<organism evidence="3 5">
    <name type="scientific">Xanthobacter flavus</name>
    <dbReference type="NCBI Taxonomy" id="281"/>
    <lineage>
        <taxon>Bacteria</taxon>
        <taxon>Pseudomonadati</taxon>
        <taxon>Pseudomonadota</taxon>
        <taxon>Alphaproteobacteria</taxon>
        <taxon>Hyphomicrobiales</taxon>
        <taxon>Xanthobacteraceae</taxon>
        <taxon>Xanthobacter</taxon>
    </lineage>
</organism>
<dbReference type="EMBL" id="JAVDPY010000006">
    <property type="protein sequence ID" value="MDR6335035.1"/>
    <property type="molecule type" value="Genomic_DNA"/>
</dbReference>
<name>A0A9W6CPH6_XANFL</name>
<dbReference type="GeneID" id="95764197"/>